<proteinExistence type="inferred from homology"/>
<comment type="similarity">
    <text evidence="1 4">Belongs to the glycosyl hydrolase 25 family.</text>
</comment>
<dbReference type="Proteomes" id="UP001344658">
    <property type="component" value="Unassembled WGS sequence"/>
</dbReference>
<dbReference type="PANTHER" id="PTHR34135:SF2">
    <property type="entry name" value="LYSOZYME"/>
    <property type="match status" value="1"/>
</dbReference>
<dbReference type="PROSITE" id="PS00953">
    <property type="entry name" value="GLYCOSYL_HYDROL_F25_1"/>
    <property type="match status" value="1"/>
</dbReference>
<dbReference type="SUPFAM" id="SSF51445">
    <property type="entry name" value="(Trans)glycosidases"/>
    <property type="match status" value="1"/>
</dbReference>
<feature type="signal peptide" evidence="5">
    <location>
        <begin position="1"/>
        <end position="40"/>
    </location>
</feature>
<sequence>MNQAETTARRTILLRRSLAAVGGALAAVALLVTAPGAATAATPAGAAAPAHPERDWMGSTVAAHEGRSAGREAITPSVAQTPGMDVSHWQGAINWASAYNNGARFVYMKATEGTTYRDPNFSANYTGSYNAGFIRGSYHFATPNTSTGAAQADYFVAHGGGWSKDGKTLPPMLDIEYGTSSTCWGLSQAAMRTWITSFVNEVHAKTTRWATIYTTTDWWTTCTGNSAAYSANDPLFIARYASSVGTLPAGWGFYTFWQHADSGVFPGDQDYFNGAYTGLQNLANNV</sequence>
<dbReference type="Pfam" id="PF01183">
    <property type="entry name" value="Glyco_hydro_25"/>
    <property type="match status" value="1"/>
</dbReference>
<evidence type="ECO:0000313" key="6">
    <source>
        <dbReference type="EMBL" id="MEE4546720.1"/>
    </source>
</evidence>
<name>A0ABU7PLK2_9ACTN</name>
<keyword evidence="7" id="KW-1185">Reference proteome</keyword>
<accession>A0ABU7PLK2</accession>
<keyword evidence="3 4" id="KW-0326">Glycosidase</keyword>
<dbReference type="InterPro" id="IPR017853">
    <property type="entry name" value="GH"/>
</dbReference>
<feature type="chain" id="PRO_5046906185" description="Lysozyme" evidence="5">
    <location>
        <begin position="41"/>
        <end position="286"/>
    </location>
</feature>
<dbReference type="RefSeq" id="WP_330800455.1">
    <property type="nucleotide sequence ID" value="NZ_JAZEWV010000052.1"/>
</dbReference>
<dbReference type="InterPro" id="IPR006311">
    <property type="entry name" value="TAT_signal"/>
</dbReference>
<gene>
    <name evidence="6" type="ORF">V2S66_32745</name>
</gene>
<dbReference type="EMBL" id="JAZEWV010000052">
    <property type="protein sequence ID" value="MEE4546720.1"/>
    <property type="molecule type" value="Genomic_DNA"/>
</dbReference>
<dbReference type="SMART" id="SM00641">
    <property type="entry name" value="Glyco_25"/>
    <property type="match status" value="1"/>
</dbReference>
<evidence type="ECO:0000256" key="3">
    <source>
        <dbReference type="ARBA" id="ARBA00023295"/>
    </source>
</evidence>
<keyword evidence="5" id="KW-0732">Signal</keyword>
<reference evidence="6 7" key="1">
    <citation type="submission" date="2023-12" db="EMBL/GenBank/DDBJ databases">
        <title>Streptomyces sp. V4-01.</title>
        <authorList>
            <person name="Somphong A."/>
            <person name="Phongsopitanun W."/>
        </authorList>
    </citation>
    <scope>NUCLEOTIDE SEQUENCE [LARGE SCALE GENOMIC DNA]</scope>
    <source>
        <strain evidence="6 7">V4-01</strain>
    </source>
</reference>
<comment type="caution">
    <text evidence="6">The sequence shown here is derived from an EMBL/GenBank/DDBJ whole genome shotgun (WGS) entry which is preliminary data.</text>
</comment>
<evidence type="ECO:0000256" key="5">
    <source>
        <dbReference type="SAM" id="SignalP"/>
    </source>
</evidence>
<dbReference type="InterPro" id="IPR008270">
    <property type="entry name" value="Glyco_hydro_25_AS"/>
</dbReference>
<dbReference type="EC" id="3.2.1.17" evidence="4"/>
<dbReference type="Gene3D" id="3.20.20.80">
    <property type="entry name" value="Glycosidases"/>
    <property type="match status" value="1"/>
</dbReference>
<evidence type="ECO:0000256" key="4">
    <source>
        <dbReference type="RuleBase" id="RU361176"/>
    </source>
</evidence>
<dbReference type="PROSITE" id="PS51904">
    <property type="entry name" value="GLYCOSYL_HYDROL_F25_2"/>
    <property type="match status" value="1"/>
</dbReference>
<evidence type="ECO:0000256" key="1">
    <source>
        <dbReference type="ARBA" id="ARBA00010646"/>
    </source>
</evidence>
<dbReference type="InterPro" id="IPR018077">
    <property type="entry name" value="Glyco_hydro_fam25_subgr"/>
</dbReference>
<dbReference type="PANTHER" id="PTHR34135">
    <property type="entry name" value="LYSOZYME"/>
    <property type="match status" value="1"/>
</dbReference>
<evidence type="ECO:0000313" key="7">
    <source>
        <dbReference type="Proteomes" id="UP001344658"/>
    </source>
</evidence>
<organism evidence="6 7">
    <name type="scientific">Actinacidiphila polyblastidii</name>
    <dbReference type="NCBI Taxonomy" id="3110430"/>
    <lineage>
        <taxon>Bacteria</taxon>
        <taxon>Bacillati</taxon>
        <taxon>Actinomycetota</taxon>
        <taxon>Actinomycetes</taxon>
        <taxon>Kitasatosporales</taxon>
        <taxon>Streptomycetaceae</taxon>
        <taxon>Actinacidiphila</taxon>
    </lineage>
</organism>
<comment type="catalytic activity">
    <reaction evidence="4">
        <text>Hydrolysis of (1-&gt;4)-beta-linkages between N-acetylmuramic acid and N-acetyl-D-glucosamine residues in a peptidoglycan and between N-acetyl-D-glucosamine residues in chitodextrins.</text>
        <dbReference type="EC" id="3.2.1.17"/>
    </reaction>
</comment>
<evidence type="ECO:0000256" key="2">
    <source>
        <dbReference type="ARBA" id="ARBA00022801"/>
    </source>
</evidence>
<keyword evidence="2 4" id="KW-0378">Hydrolase</keyword>
<dbReference type="PROSITE" id="PS51318">
    <property type="entry name" value="TAT"/>
    <property type="match status" value="1"/>
</dbReference>
<dbReference type="InterPro" id="IPR002053">
    <property type="entry name" value="Glyco_hydro_25"/>
</dbReference>
<protein>
    <recommendedName>
        <fullName evidence="4">Lysozyme</fullName>
        <ecNumber evidence="4">3.2.1.17</ecNumber>
    </recommendedName>
</protein>